<name>A0ABS7QRG1_9ACTN</name>
<protein>
    <submittedName>
        <fullName evidence="4">Class I SAM-dependent methyltransferase</fullName>
    </submittedName>
</protein>
<dbReference type="EMBL" id="JAINVZ010000005">
    <property type="protein sequence ID" value="MBY8885346.1"/>
    <property type="molecule type" value="Genomic_DNA"/>
</dbReference>
<feature type="domain" description="Methyltransferase" evidence="3">
    <location>
        <begin position="58"/>
        <end position="143"/>
    </location>
</feature>
<sequence length="273" mass="29160">MPTLPSAHDGRLTGTAPHALRAVAESYGADTERYDRTRPRYPDAVVQRVVATSPGRDVLDVGAGTGIAGLAFQAAGCAVLGIEPDARMAEFARRKGLDVEVAKFEDWDPAGRTYDALISGTAWHWIDPVAGAARAAGVLRPGGRLAVFWNAFRPAPEVAEAFAAVYARVLPESPLYRRGMAGPGAYASLITRASDGLGRSGAFGEPEQWEVAWDRDYTREEWLDQLPTFGGHGTLPPEDLDALLTGIGEAVDAMGGRFTMRYATVVLTSTRAS</sequence>
<evidence type="ECO:0000256" key="2">
    <source>
        <dbReference type="ARBA" id="ARBA00022679"/>
    </source>
</evidence>
<accession>A0ABS7QRG1</accession>
<dbReference type="Pfam" id="PF13649">
    <property type="entry name" value="Methyltransf_25"/>
    <property type="match status" value="1"/>
</dbReference>
<dbReference type="Gene3D" id="3.40.50.150">
    <property type="entry name" value="Vaccinia Virus protein VP39"/>
    <property type="match status" value="1"/>
</dbReference>
<evidence type="ECO:0000313" key="4">
    <source>
        <dbReference type="EMBL" id="MBY8885346.1"/>
    </source>
</evidence>
<dbReference type="GO" id="GO:0008168">
    <property type="term" value="F:methyltransferase activity"/>
    <property type="evidence" value="ECO:0007669"/>
    <property type="project" value="UniProtKB-KW"/>
</dbReference>
<keyword evidence="2" id="KW-0808">Transferase</keyword>
<comment type="caution">
    <text evidence="4">The sequence shown here is derived from an EMBL/GenBank/DDBJ whole genome shotgun (WGS) entry which is preliminary data.</text>
</comment>
<dbReference type="SUPFAM" id="SSF53335">
    <property type="entry name" value="S-adenosyl-L-methionine-dependent methyltransferases"/>
    <property type="match status" value="1"/>
</dbReference>
<keyword evidence="5" id="KW-1185">Reference proteome</keyword>
<dbReference type="InterPro" id="IPR029063">
    <property type="entry name" value="SAM-dependent_MTases_sf"/>
</dbReference>
<evidence type="ECO:0000259" key="3">
    <source>
        <dbReference type="Pfam" id="PF13649"/>
    </source>
</evidence>
<dbReference type="Proteomes" id="UP001198565">
    <property type="component" value="Unassembled WGS sequence"/>
</dbReference>
<keyword evidence="1 4" id="KW-0489">Methyltransferase</keyword>
<dbReference type="GO" id="GO:0032259">
    <property type="term" value="P:methylation"/>
    <property type="evidence" value="ECO:0007669"/>
    <property type="project" value="UniProtKB-KW"/>
</dbReference>
<dbReference type="RefSeq" id="WP_222976617.1">
    <property type="nucleotide sequence ID" value="NZ_JAINVZ010000005.1"/>
</dbReference>
<evidence type="ECO:0000256" key="1">
    <source>
        <dbReference type="ARBA" id="ARBA00022603"/>
    </source>
</evidence>
<proteinExistence type="predicted"/>
<evidence type="ECO:0000313" key="5">
    <source>
        <dbReference type="Proteomes" id="UP001198565"/>
    </source>
</evidence>
<reference evidence="4 5" key="1">
    <citation type="submission" date="2021-08" db="EMBL/GenBank/DDBJ databases">
        <title>Streptomyces sp. PTM05 isolated from lichen.</title>
        <authorList>
            <person name="Somphong A."/>
            <person name="Phongsopitanun W."/>
            <person name="Tanasupawat S."/>
        </authorList>
    </citation>
    <scope>NUCLEOTIDE SEQUENCE [LARGE SCALE GENOMIC DNA]</scope>
    <source>
        <strain evidence="4 5">Ptm05</strain>
    </source>
</reference>
<gene>
    <name evidence="4" type="ORF">K7472_10860</name>
</gene>
<dbReference type="PANTHER" id="PTHR44942:SF4">
    <property type="entry name" value="METHYLTRANSFERASE TYPE 11 DOMAIN-CONTAINING PROTEIN"/>
    <property type="match status" value="1"/>
</dbReference>
<dbReference type="InterPro" id="IPR041698">
    <property type="entry name" value="Methyltransf_25"/>
</dbReference>
<dbReference type="InterPro" id="IPR051052">
    <property type="entry name" value="Diverse_substrate_MTase"/>
</dbReference>
<dbReference type="PANTHER" id="PTHR44942">
    <property type="entry name" value="METHYLTRANSF_11 DOMAIN-CONTAINING PROTEIN"/>
    <property type="match status" value="1"/>
</dbReference>
<organism evidence="4 5">
    <name type="scientific">Streptantibioticus parmotrematis</name>
    <dbReference type="NCBI Taxonomy" id="2873249"/>
    <lineage>
        <taxon>Bacteria</taxon>
        <taxon>Bacillati</taxon>
        <taxon>Actinomycetota</taxon>
        <taxon>Actinomycetes</taxon>
        <taxon>Kitasatosporales</taxon>
        <taxon>Streptomycetaceae</taxon>
        <taxon>Streptantibioticus</taxon>
    </lineage>
</organism>
<dbReference type="CDD" id="cd02440">
    <property type="entry name" value="AdoMet_MTases"/>
    <property type="match status" value="1"/>
</dbReference>